<keyword evidence="3" id="KW-1185">Reference proteome</keyword>
<dbReference type="NCBIfam" id="TIGR02099">
    <property type="entry name" value="YhdP family protein"/>
    <property type="match status" value="1"/>
</dbReference>
<dbReference type="InterPro" id="IPR025263">
    <property type="entry name" value="YhdP_central"/>
</dbReference>
<reference evidence="2 3" key="1">
    <citation type="submission" date="2021-06" db="EMBL/GenBank/DDBJ databases">
        <title>Differences between aerobic and microaerobic xylene degrading microbial communities.</title>
        <authorList>
            <person name="Banerjee S."/>
            <person name="Tancsics A."/>
        </authorList>
    </citation>
    <scope>NUCLEOTIDE SEQUENCE [LARGE SCALE GENOMIC DNA]</scope>
    <source>
        <strain evidence="2 3">MAP12</strain>
    </source>
</reference>
<organism evidence="2 3">
    <name type="scientific">Geopseudomonas aromaticivorans</name>
    <dbReference type="NCBI Taxonomy" id="2849492"/>
    <lineage>
        <taxon>Bacteria</taxon>
        <taxon>Pseudomonadati</taxon>
        <taxon>Pseudomonadota</taxon>
        <taxon>Gammaproteobacteria</taxon>
        <taxon>Pseudomonadales</taxon>
        <taxon>Pseudomonadaceae</taxon>
        <taxon>Geopseudomonas</taxon>
    </lineage>
</organism>
<sequence length="1283" mass="139420">MAVPGRLFARVLDGLYGLAALLLLLTALYVSLGRLLVPLVAEYRAELQGRASALLGQPLHVGALEGRWRGFAPQLELRDLQLEADGEVLHVDRLRLVPDVFDSLRTRSLRIASLEVQGLQLGLRQEADGSWRAKGLVRPAQPRAPLDPARILALLLAPGQLVLLDSRLSIETRTGELLGFNYVGLTLDNRRGGQRLDGRLLLPDGQPLSWQLQGELHAETWREARAQLYLSLPQSEWGSWLGQLLPGSWQVERLQAGGEVWLDWAAGRVQRAVARLHAPQLALARGASARAAFADLALTTYFDREPQGWRLLVEEVAGNFGSDRLNPGQLQLRYHAGEQAWWSLQAERLNLAPLSALTRALAPLPPAAAEILASLAPHGRLRDLSAEIRPRGEGLPEVEYDLRLDRVGVSAWHAVPALDNISGSLSGSLEGGELRLDANDFMLHLTTLFPEPWRYRTARARLNWRLDGEAFTLSSPLMRLSGEEGELAGNMLIRLRRDPAAEDYMDLQVGLHKGQARYTARYLPTLSPGLSPQLADWLKTAIQGGEIDQGLFLYQGSLNKGAPPESRALGLYFKVHDAELAYQPDWPPLRQLRGEVFVEHSGVRVHAPEAQVLESRLHEVRAEVALNRTGQLPRLKVDGEVRSSVGDGLKILQDTPLGRSKTFAGWRGEGPLDGRLQLDIPLARKGGEVKAVVDFATENARLQLPQPALELQALTGAFRYDSARGLSASDIRARAFERPLRAVASAEGQGGQAKTRLDVRGSIAVARLIGWLGANPAQIPASGELPYRLWLDLDGAASRLRVRSDLQGTRIDLPAPLGKAAEEVRSASWRMTLGGAERRYGLNYAGLASLSFAAAPGALAAGRGELRLGGAAAVLPREPGLRIRGALSEFDWGAWQAAQARYADGSQRAGLGGLLQSLELGVGRFSSGGLALEQLQVGLQRAGSNWRLQLDNPQLKGFAVLPQDKAAPLHIELEHLRLPARESAAVREQRAAAGGQAEDPLAQVDPRTLPAMDVSIRALYLGEERLGRWSFRSRPSTLGARFDQLDLDLKGLRLNGALDWQGSGASAQTRYRGRLYGNDLAEVLLAWGYAPSVTSEDFRVDVDGSWVGSPAMAGLRHFSGTLDTRVRQGQLVEVEGSATALRVFGLLNFNALSRRLRLDFSDLFGRGLGYDSIEGLLVGTDGVLLTRGPLVLDGPSTRLELDGQLDMAHDRIAAKLRVTLPLSNNLPLAALLAGAAPVAGALLIVDQLVGKHLSRVASVEYRVDGPWQDPKISLFGRPSGGAR</sequence>
<comment type="caution">
    <text evidence="2">The sequence shown here is derived from an EMBL/GenBank/DDBJ whole genome shotgun (WGS) entry which is preliminary data.</text>
</comment>
<protein>
    <submittedName>
        <fullName evidence="2">TIGR02099 family protein</fullName>
    </submittedName>
</protein>
<proteinExistence type="predicted"/>
<gene>
    <name evidence="2" type="ORF">KRX52_16910</name>
</gene>
<evidence type="ECO:0000313" key="2">
    <source>
        <dbReference type="EMBL" id="MBV2134463.1"/>
    </source>
</evidence>
<evidence type="ECO:0000313" key="3">
    <source>
        <dbReference type="Proteomes" id="UP000813068"/>
    </source>
</evidence>
<evidence type="ECO:0000259" key="1">
    <source>
        <dbReference type="Pfam" id="PF13116"/>
    </source>
</evidence>
<dbReference type="RefSeq" id="WP_217682900.1">
    <property type="nucleotide sequence ID" value="NZ_JAHRGL010000057.1"/>
</dbReference>
<dbReference type="PANTHER" id="PTHR38690">
    <property type="entry name" value="PROTEASE-RELATED"/>
    <property type="match status" value="1"/>
</dbReference>
<dbReference type="PANTHER" id="PTHR38690:SF1">
    <property type="entry name" value="PROTEASE"/>
    <property type="match status" value="1"/>
</dbReference>
<accession>A0ABS6N080</accession>
<dbReference type="EMBL" id="JAHRGL010000057">
    <property type="protein sequence ID" value="MBV2134463.1"/>
    <property type="molecule type" value="Genomic_DNA"/>
</dbReference>
<feature type="domain" description="YhdP central" evidence="1">
    <location>
        <begin position="8"/>
        <end position="1272"/>
    </location>
</feature>
<dbReference type="Proteomes" id="UP000813068">
    <property type="component" value="Unassembled WGS sequence"/>
</dbReference>
<dbReference type="InterPro" id="IPR011836">
    <property type="entry name" value="YhdP"/>
</dbReference>
<name>A0ABS6N080_9GAMM</name>
<dbReference type="Pfam" id="PF13116">
    <property type="entry name" value="YhdP"/>
    <property type="match status" value="1"/>
</dbReference>